<comment type="caution">
    <text evidence="1">The sequence shown here is derived from an EMBL/GenBank/DDBJ whole genome shotgun (WGS) entry which is preliminary data.</text>
</comment>
<accession>A0A8J3Y4S9</accession>
<organism evidence="1 2">
    <name type="scientific">Spirilliplanes yamanashiensis</name>
    <dbReference type="NCBI Taxonomy" id="42233"/>
    <lineage>
        <taxon>Bacteria</taxon>
        <taxon>Bacillati</taxon>
        <taxon>Actinomycetota</taxon>
        <taxon>Actinomycetes</taxon>
        <taxon>Micromonosporales</taxon>
        <taxon>Micromonosporaceae</taxon>
        <taxon>Spirilliplanes</taxon>
    </lineage>
</organism>
<dbReference type="Proteomes" id="UP000652013">
    <property type="component" value="Unassembled WGS sequence"/>
</dbReference>
<sequence>MTVSAAVDELYAAFAAVPRPPAVAHCPCCVTEAEVAALLAPVPLRELPVEAVRPYAANVPFTVGGSNDLRYFAPRVLEIGCADGFGWPGLESLAARLRHAGWADWPAAERAAVRGLLGALWDEALAGDGFDAGTVLCAAGNAEDDVAPYLARWTAAVGRPAAAEQLRDLLWHGCARDPGGRRLRNAFWDGRDAQAAAVLAWLGSDELCAAVLDAGTAGPVLADVFDAL</sequence>
<reference evidence="1" key="1">
    <citation type="submission" date="2021-01" db="EMBL/GenBank/DDBJ databases">
        <title>Whole genome shotgun sequence of Spirilliplanes yamanashiensis NBRC 15828.</title>
        <authorList>
            <person name="Komaki H."/>
            <person name="Tamura T."/>
        </authorList>
    </citation>
    <scope>NUCLEOTIDE SEQUENCE</scope>
    <source>
        <strain evidence="1">NBRC 15828</strain>
    </source>
</reference>
<protein>
    <submittedName>
        <fullName evidence="1">Uncharacterized protein</fullName>
    </submittedName>
</protein>
<dbReference type="RefSeq" id="WP_239107134.1">
    <property type="nucleotide sequence ID" value="NZ_BAAAGJ010000005.1"/>
</dbReference>
<name>A0A8J3Y4S9_9ACTN</name>
<dbReference type="AlphaFoldDB" id="A0A8J3Y4S9"/>
<dbReference type="EMBL" id="BOOY01000006">
    <property type="protein sequence ID" value="GIJ01743.1"/>
    <property type="molecule type" value="Genomic_DNA"/>
</dbReference>
<evidence type="ECO:0000313" key="2">
    <source>
        <dbReference type="Proteomes" id="UP000652013"/>
    </source>
</evidence>
<keyword evidence="2" id="KW-1185">Reference proteome</keyword>
<gene>
    <name evidence="1" type="ORF">Sya03_10950</name>
</gene>
<proteinExistence type="predicted"/>
<evidence type="ECO:0000313" key="1">
    <source>
        <dbReference type="EMBL" id="GIJ01743.1"/>
    </source>
</evidence>